<dbReference type="GO" id="GO:0009073">
    <property type="term" value="P:aromatic amino acid family biosynthetic process"/>
    <property type="evidence" value="ECO:0007669"/>
    <property type="project" value="UniProtKB-KW"/>
</dbReference>
<dbReference type="GO" id="GO:0005524">
    <property type="term" value="F:ATP binding"/>
    <property type="evidence" value="ECO:0007669"/>
    <property type="project" value="UniProtKB-UniRule"/>
</dbReference>
<keyword evidence="7 11" id="KW-0418">Kinase</keyword>
<dbReference type="InterPro" id="IPR000623">
    <property type="entry name" value="Shikimate_kinase/TSH1"/>
</dbReference>
<dbReference type="GO" id="GO:0000287">
    <property type="term" value="F:magnesium ion binding"/>
    <property type="evidence" value="ECO:0007669"/>
    <property type="project" value="UniProtKB-UniRule"/>
</dbReference>
<dbReference type="NCBIfam" id="NF002988">
    <property type="entry name" value="PRK03731.1"/>
    <property type="match status" value="1"/>
</dbReference>
<dbReference type="GO" id="GO:0005829">
    <property type="term" value="C:cytosol"/>
    <property type="evidence" value="ECO:0007669"/>
    <property type="project" value="TreeGrafter"/>
</dbReference>
<feature type="region of interest" description="Disordered" evidence="12">
    <location>
        <begin position="167"/>
        <end position="186"/>
    </location>
</feature>
<comment type="pathway">
    <text evidence="1 11">Metabolic intermediate biosynthesis; chorismate biosynthesis; chorismate from D-erythrose 4-phosphate and phosphoenolpyruvate: step 5/7.</text>
</comment>
<dbReference type="InterPro" id="IPR027417">
    <property type="entry name" value="P-loop_NTPase"/>
</dbReference>
<keyword evidence="11" id="KW-0479">Metal-binding</keyword>
<dbReference type="KEGG" id="plon:Pla110_12920"/>
<evidence type="ECO:0000256" key="11">
    <source>
        <dbReference type="HAMAP-Rule" id="MF_00109"/>
    </source>
</evidence>
<dbReference type="InterPro" id="IPR031322">
    <property type="entry name" value="Shikimate/glucono_kinase"/>
</dbReference>
<dbReference type="PROSITE" id="PS01128">
    <property type="entry name" value="SHIKIMATE_KINASE"/>
    <property type="match status" value="1"/>
</dbReference>
<dbReference type="InterPro" id="IPR023000">
    <property type="entry name" value="Shikimate_kinase_CS"/>
</dbReference>
<dbReference type="EC" id="2.7.1.71" evidence="3 11"/>
<comment type="subunit">
    <text evidence="11">Monomer.</text>
</comment>
<reference evidence="13 14" key="1">
    <citation type="submission" date="2019-02" db="EMBL/GenBank/DDBJ databases">
        <title>Deep-cultivation of Planctomycetes and their phenomic and genomic characterization uncovers novel biology.</title>
        <authorList>
            <person name="Wiegand S."/>
            <person name="Jogler M."/>
            <person name="Boedeker C."/>
            <person name="Pinto D."/>
            <person name="Vollmers J."/>
            <person name="Rivas-Marin E."/>
            <person name="Kohn T."/>
            <person name="Peeters S.H."/>
            <person name="Heuer A."/>
            <person name="Rast P."/>
            <person name="Oberbeckmann S."/>
            <person name="Bunk B."/>
            <person name="Jeske O."/>
            <person name="Meyerdierks A."/>
            <person name="Storesund J.E."/>
            <person name="Kallscheuer N."/>
            <person name="Luecker S."/>
            <person name="Lage O.M."/>
            <person name="Pohl T."/>
            <person name="Merkel B.J."/>
            <person name="Hornburger P."/>
            <person name="Mueller R.-W."/>
            <person name="Bruemmer F."/>
            <person name="Labrenz M."/>
            <person name="Spormann A.M."/>
            <person name="Op den Camp H."/>
            <person name="Overmann J."/>
            <person name="Amann R."/>
            <person name="Jetten M.S.M."/>
            <person name="Mascher T."/>
            <person name="Medema M.H."/>
            <person name="Devos D.P."/>
            <person name="Kaster A.-K."/>
            <person name="Ovreas L."/>
            <person name="Rohde M."/>
            <person name="Galperin M.Y."/>
            <person name="Jogler C."/>
        </authorList>
    </citation>
    <scope>NUCLEOTIDE SEQUENCE [LARGE SCALE GENOMIC DNA]</scope>
    <source>
        <strain evidence="13 14">Pla110</strain>
    </source>
</reference>
<feature type="binding site" evidence="11">
    <location>
        <position position="14"/>
    </location>
    <ligand>
        <name>Mg(2+)</name>
        <dbReference type="ChEBI" id="CHEBI:18420"/>
    </ligand>
</feature>
<accession>A0A518CK33</accession>
<gene>
    <name evidence="13" type="primary">aroL</name>
    <name evidence="11" type="synonym">aroK</name>
    <name evidence="13" type="ORF">Pla110_12920</name>
</gene>
<feature type="binding site" evidence="11">
    <location>
        <begin position="10"/>
        <end position="15"/>
    </location>
    <ligand>
        <name>ATP</name>
        <dbReference type="ChEBI" id="CHEBI:30616"/>
    </ligand>
</feature>
<feature type="binding site" evidence="11">
    <location>
        <position position="56"/>
    </location>
    <ligand>
        <name>substrate</name>
    </ligand>
</feature>
<dbReference type="UniPathway" id="UPA00053">
    <property type="reaction ID" value="UER00088"/>
</dbReference>
<dbReference type="CDD" id="cd00464">
    <property type="entry name" value="SK"/>
    <property type="match status" value="1"/>
</dbReference>
<proteinExistence type="inferred from homology"/>
<keyword evidence="9 11" id="KW-0057">Aromatic amino acid biosynthesis</keyword>
<keyword evidence="4 11" id="KW-0028">Amino-acid biosynthesis</keyword>
<evidence type="ECO:0000256" key="7">
    <source>
        <dbReference type="ARBA" id="ARBA00022777"/>
    </source>
</evidence>
<keyword evidence="11" id="KW-0460">Magnesium</keyword>
<keyword evidence="14" id="KW-1185">Reference proteome</keyword>
<evidence type="ECO:0000256" key="2">
    <source>
        <dbReference type="ARBA" id="ARBA00006997"/>
    </source>
</evidence>
<organism evidence="13 14">
    <name type="scientific">Polystyrenella longa</name>
    <dbReference type="NCBI Taxonomy" id="2528007"/>
    <lineage>
        <taxon>Bacteria</taxon>
        <taxon>Pseudomonadati</taxon>
        <taxon>Planctomycetota</taxon>
        <taxon>Planctomycetia</taxon>
        <taxon>Planctomycetales</taxon>
        <taxon>Planctomycetaceae</taxon>
        <taxon>Polystyrenella</taxon>
    </lineage>
</organism>
<evidence type="ECO:0000313" key="13">
    <source>
        <dbReference type="EMBL" id="QDU79581.1"/>
    </source>
</evidence>
<evidence type="ECO:0000256" key="6">
    <source>
        <dbReference type="ARBA" id="ARBA00022741"/>
    </source>
</evidence>
<dbReference type="Pfam" id="PF01202">
    <property type="entry name" value="SKI"/>
    <property type="match status" value="1"/>
</dbReference>
<keyword evidence="6 11" id="KW-0547">Nucleotide-binding</keyword>
<dbReference type="GO" id="GO:0004765">
    <property type="term" value="F:shikimate kinase activity"/>
    <property type="evidence" value="ECO:0007669"/>
    <property type="project" value="UniProtKB-UniRule"/>
</dbReference>
<evidence type="ECO:0000256" key="8">
    <source>
        <dbReference type="ARBA" id="ARBA00022840"/>
    </source>
</evidence>
<feature type="binding site" evidence="11">
    <location>
        <position position="120"/>
    </location>
    <ligand>
        <name>ATP</name>
        <dbReference type="ChEBI" id="CHEBI:30616"/>
    </ligand>
</feature>
<feature type="binding site" evidence="11">
    <location>
        <position position="78"/>
    </location>
    <ligand>
        <name>substrate</name>
    </ligand>
</feature>
<comment type="catalytic activity">
    <reaction evidence="10 11">
        <text>shikimate + ATP = 3-phosphoshikimate + ADP + H(+)</text>
        <dbReference type="Rhea" id="RHEA:13121"/>
        <dbReference type="ChEBI" id="CHEBI:15378"/>
        <dbReference type="ChEBI" id="CHEBI:30616"/>
        <dbReference type="ChEBI" id="CHEBI:36208"/>
        <dbReference type="ChEBI" id="CHEBI:145989"/>
        <dbReference type="ChEBI" id="CHEBI:456216"/>
        <dbReference type="EC" id="2.7.1.71"/>
    </reaction>
</comment>
<dbReference type="Gene3D" id="3.40.50.300">
    <property type="entry name" value="P-loop containing nucleotide triphosphate hydrolases"/>
    <property type="match status" value="1"/>
</dbReference>
<comment type="caution">
    <text evidence="11">Lacks conserved residue(s) required for the propagation of feature annotation.</text>
</comment>
<dbReference type="GO" id="GO:0008652">
    <property type="term" value="P:amino acid biosynthetic process"/>
    <property type="evidence" value="ECO:0007669"/>
    <property type="project" value="UniProtKB-KW"/>
</dbReference>
<evidence type="ECO:0000313" key="14">
    <source>
        <dbReference type="Proteomes" id="UP000317178"/>
    </source>
</evidence>
<keyword evidence="8 11" id="KW-0067">ATP-binding</keyword>
<comment type="function">
    <text evidence="11">Catalyzes the specific phosphorylation of the 3-hydroxyl group of shikimic acid using ATP as a cosubstrate.</text>
</comment>
<name>A0A518CK33_9PLAN</name>
<evidence type="ECO:0000256" key="3">
    <source>
        <dbReference type="ARBA" id="ARBA00012154"/>
    </source>
</evidence>
<dbReference type="AlphaFoldDB" id="A0A518CK33"/>
<comment type="similarity">
    <text evidence="2 11">Belongs to the shikimate kinase family.</text>
</comment>
<dbReference type="RefSeq" id="WP_144994294.1">
    <property type="nucleotide sequence ID" value="NZ_CP036281.1"/>
</dbReference>
<evidence type="ECO:0000256" key="9">
    <source>
        <dbReference type="ARBA" id="ARBA00023141"/>
    </source>
</evidence>
<dbReference type="GO" id="GO:0009423">
    <property type="term" value="P:chorismate biosynthetic process"/>
    <property type="evidence" value="ECO:0007669"/>
    <property type="project" value="UniProtKB-UniRule"/>
</dbReference>
<evidence type="ECO:0000256" key="4">
    <source>
        <dbReference type="ARBA" id="ARBA00022605"/>
    </source>
</evidence>
<dbReference type="PANTHER" id="PTHR21087">
    <property type="entry name" value="SHIKIMATE KINASE"/>
    <property type="match status" value="1"/>
</dbReference>
<evidence type="ECO:0000256" key="10">
    <source>
        <dbReference type="ARBA" id="ARBA00048567"/>
    </source>
</evidence>
<sequence>MVITLIGYRGCGKTSVARLLAERLGWDWIDADVVIEQNAGQSIKEIFDTEGEPGFRQRERETIHQLLQQDQLILASGGGAILNEQTRTDMQASGPVVWLNAPAETLAERIEADALSQSQRPSLTGKSISAEVAEVLEQREPLYRETATVIIDAAASSPEQIARKIEQVITEQQQHKHSEQDKGNLS</sequence>
<evidence type="ECO:0000256" key="1">
    <source>
        <dbReference type="ARBA" id="ARBA00004842"/>
    </source>
</evidence>
<protein>
    <recommendedName>
        <fullName evidence="3 11">Shikimate kinase</fullName>
        <shortName evidence="11">SK</shortName>
        <ecNumber evidence="3 11">2.7.1.71</ecNumber>
    </recommendedName>
</protein>
<comment type="cofactor">
    <cofactor evidence="11">
        <name>Mg(2+)</name>
        <dbReference type="ChEBI" id="CHEBI:18420"/>
    </cofactor>
    <text evidence="11">Binds 1 Mg(2+) ion per subunit.</text>
</comment>
<dbReference type="PRINTS" id="PR01100">
    <property type="entry name" value="SHIKIMTKNASE"/>
</dbReference>
<dbReference type="Proteomes" id="UP000317178">
    <property type="component" value="Chromosome"/>
</dbReference>
<feature type="binding site" evidence="11">
    <location>
        <position position="32"/>
    </location>
    <ligand>
        <name>substrate</name>
    </ligand>
</feature>
<feature type="compositionally biased region" description="Basic and acidic residues" evidence="12">
    <location>
        <begin position="173"/>
        <end position="186"/>
    </location>
</feature>
<comment type="subcellular location">
    <subcellularLocation>
        <location evidence="11">Cytoplasm</location>
    </subcellularLocation>
</comment>
<feature type="binding site" evidence="11">
    <location>
        <position position="139"/>
    </location>
    <ligand>
        <name>substrate</name>
    </ligand>
</feature>
<dbReference type="HAMAP" id="MF_00109">
    <property type="entry name" value="Shikimate_kinase"/>
    <property type="match status" value="1"/>
</dbReference>
<keyword evidence="5 11" id="KW-0808">Transferase</keyword>
<dbReference type="PANTHER" id="PTHR21087:SF16">
    <property type="entry name" value="SHIKIMATE KINASE 1, CHLOROPLASTIC"/>
    <property type="match status" value="1"/>
</dbReference>
<dbReference type="EMBL" id="CP036281">
    <property type="protein sequence ID" value="QDU79581.1"/>
    <property type="molecule type" value="Genomic_DNA"/>
</dbReference>
<dbReference type="OrthoDB" id="9800332at2"/>
<evidence type="ECO:0000256" key="5">
    <source>
        <dbReference type="ARBA" id="ARBA00022679"/>
    </source>
</evidence>
<keyword evidence="11" id="KW-0963">Cytoplasm</keyword>
<evidence type="ECO:0000256" key="12">
    <source>
        <dbReference type="SAM" id="MobiDB-lite"/>
    </source>
</evidence>
<dbReference type="SUPFAM" id="SSF52540">
    <property type="entry name" value="P-loop containing nucleoside triphosphate hydrolases"/>
    <property type="match status" value="1"/>
</dbReference>